<comment type="subcellular location">
    <subcellularLocation>
        <location evidence="7">Cytoplasm</location>
    </subcellularLocation>
</comment>
<dbReference type="PANTHER" id="PTHR35786:SF1">
    <property type="entry name" value="REDOX-SENSING TRANSCRIPTIONAL REPRESSOR REX 1"/>
    <property type="match status" value="1"/>
</dbReference>
<dbReference type="AlphaFoldDB" id="A0A1Y4L615"/>
<feature type="domain" description="CoA-binding" evidence="8">
    <location>
        <begin position="81"/>
        <end position="181"/>
    </location>
</feature>
<dbReference type="HAMAP" id="MF_01131">
    <property type="entry name" value="Rex"/>
    <property type="match status" value="1"/>
</dbReference>
<proteinExistence type="inferred from homology"/>
<evidence type="ECO:0000256" key="6">
    <source>
        <dbReference type="ARBA" id="ARBA00023163"/>
    </source>
</evidence>
<evidence type="ECO:0000259" key="8">
    <source>
        <dbReference type="SMART" id="SM00881"/>
    </source>
</evidence>
<feature type="binding site" evidence="7">
    <location>
        <begin position="91"/>
        <end position="96"/>
    </location>
    <ligand>
        <name>NAD(+)</name>
        <dbReference type="ChEBI" id="CHEBI:57540"/>
    </ligand>
</feature>
<evidence type="ECO:0000256" key="1">
    <source>
        <dbReference type="ARBA" id="ARBA00022490"/>
    </source>
</evidence>
<sequence length="214" mass="23772">MEKKQNVSRAVIQRLPRYYRHLSSLRAKGETRISSRKLAEMLGLTASQIRQDFNCFGGFGQQGYGYSIEKLCEGLEDILGLKRAHTAVLIGVGNLGRALIKNFSFESNGFKLLCAFDSDRMVIGSGMNGVTVRDVSELYAYVDQHKPDIAVLTVPHAIAPALARELVEHGVRGLWNFTGEDLHLENLGVPVENVHFSDNLMTLCYQVNQSEAQS</sequence>
<dbReference type="Pfam" id="PF06971">
    <property type="entry name" value="Put_DNA-bind_N"/>
    <property type="match status" value="1"/>
</dbReference>
<dbReference type="InterPro" id="IPR036388">
    <property type="entry name" value="WH-like_DNA-bd_sf"/>
</dbReference>
<dbReference type="InterPro" id="IPR036291">
    <property type="entry name" value="NAD(P)-bd_dom_sf"/>
</dbReference>
<dbReference type="InterPro" id="IPR022876">
    <property type="entry name" value="Tscrpt_rep_Rex"/>
</dbReference>
<feature type="DNA-binding region" description="H-T-H motif" evidence="7">
    <location>
        <begin position="17"/>
        <end position="56"/>
    </location>
</feature>
<keyword evidence="2 7" id="KW-0678">Repressor</keyword>
<comment type="subunit">
    <text evidence="7">Homodimer.</text>
</comment>
<keyword evidence="1 7" id="KW-0963">Cytoplasm</keyword>
<evidence type="ECO:0000256" key="2">
    <source>
        <dbReference type="ARBA" id="ARBA00022491"/>
    </source>
</evidence>
<dbReference type="NCBIfam" id="NF003990">
    <property type="entry name" value="PRK05472.1-4"/>
    <property type="match status" value="1"/>
</dbReference>
<dbReference type="Gene3D" id="3.40.50.720">
    <property type="entry name" value="NAD(P)-binding Rossmann-like Domain"/>
    <property type="match status" value="1"/>
</dbReference>
<dbReference type="NCBIfam" id="NF003995">
    <property type="entry name" value="PRK05472.2-4"/>
    <property type="match status" value="1"/>
</dbReference>
<reference evidence="10" key="1">
    <citation type="submission" date="2017-04" db="EMBL/GenBank/DDBJ databases">
        <title>Function of individual gut microbiota members based on whole genome sequencing of pure cultures obtained from chicken caecum.</title>
        <authorList>
            <person name="Medvecky M."/>
            <person name="Cejkova D."/>
            <person name="Polansky O."/>
            <person name="Karasova D."/>
            <person name="Kubasova T."/>
            <person name="Cizek A."/>
            <person name="Rychlik I."/>
        </authorList>
    </citation>
    <scope>NUCLEOTIDE SEQUENCE [LARGE SCALE GENOMIC DNA]</scope>
    <source>
        <strain evidence="10">An180</strain>
    </source>
</reference>
<keyword evidence="6 7" id="KW-0804">Transcription</keyword>
<dbReference type="PANTHER" id="PTHR35786">
    <property type="entry name" value="REDOX-SENSING TRANSCRIPTIONAL REPRESSOR REX"/>
    <property type="match status" value="1"/>
</dbReference>
<dbReference type="GO" id="GO:0051775">
    <property type="term" value="P:response to redox state"/>
    <property type="evidence" value="ECO:0007669"/>
    <property type="project" value="InterPro"/>
</dbReference>
<evidence type="ECO:0000256" key="5">
    <source>
        <dbReference type="ARBA" id="ARBA00023125"/>
    </source>
</evidence>
<dbReference type="SUPFAM" id="SSF51735">
    <property type="entry name" value="NAD(P)-binding Rossmann-fold domains"/>
    <property type="match status" value="1"/>
</dbReference>
<protein>
    <recommendedName>
        <fullName evidence="7">Redox-sensing transcriptional repressor Rex</fullName>
    </recommendedName>
</protein>
<dbReference type="GO" id="GO:0003677">
    <property type="term" value="F:DNA binding"/>
    <property type="evidence" value="ECO:0007669"/>
    <property type="project" value="UniProtKB-UniRule"/>
</dbReference>
<dbReference type="Proteomes" id="UP000195897">
    <property type="component" value="Unassembled WGS sequence"/>
</dbReference>
<evidence type="ECO:0000256" key="3">
    <source>
        <dbReference type="ARBA" id="ARBA00023015"/>
    </source>
</evidence>
<comment type="function">
    <text evidence="7">Modulates transcription in response to changes in cellular NADH/NAD(+) redox state.</text>
</comment>
<dbReference type="EMBL" id="NFKK01000012">
    <property type="protein sequence ID" value="OUP52214.1"/>
    <property type="molecule type" value="Genomic_DNA"/>
</dbReference>
<accession>A0A1Y4L615</accession>
<dbReference type="RefSeq" id="WP_087373620.1">
    <property type="nucleotide sequence ID" value="NZ_NFKK01000012.1"/>
</dbReference>
<name>A0A1Y4L615_9FIRM</name>
<dbReference type="Pfam" id="PF02629">
    <property type="entry name" value="CoA_binding"/>
    <property type="match status" value="1"/>
</dbReference>
<keyword evidence="4 7" id="KW-0520">NAD</keyword>
<dbReference type="SUPFAM" id="SSF46785">
    <property type="entry name" value="Winged helix' DNA-binding domain"/>
    <property type="match status" value="1"/>
</dbReference>
<comment type="caution">
    <text evidence="9">The sequence shown here is derived from an EMBL/GenBank/DDBJ whole genome shotgun (WGS) entry which is preliminary data.</text>
</comment>
<evidence type="ECO:0000313" key="9">
    <source>
        <dbReference type="EMBL" id="OUP52214.1"/>
    </source>
</evidence>
<dbReference type="GO" id="GO:0003700">
    <property type="term" value="F:DNA-binding transcription factor activity"/>
    <property type="evidence" value="ECO:0007669"/>
    <property type="project" value="UniProtKB-UniRule"/>
</dbReference>
<organism evidence="9 10">
    <name type="scientific">Butyricicoccus pullicaecorum</name>
    <dbReference type="NCBI Taxonomy" id="501571"/>
    <lineage>
        <taxon>Bacteria</taxon>
        <taxon>Bacillati</taxon>
        <taxon>Bacillota</taxon>
        <taxon>Clostridia</taxon>
        <taxon>Eubacteriales</taxon>
        <taxon>Butyricicoccaceae</taxon>
        <taxon>Butyricicoccus</taxon>
    </lineage>
</organism>
<gene>
    <name evidence="7" type="primary">rex</name>
    <name evidence="9" type="ORF">B5F17_10410</name>
</gene>
<keyword evidence="3 7" id="KW-0805">Transcription regulation</keyword>
<comment type="similarity">
    <text evidence="7">Belongs to the transcriptional regulatory Rex family.</text>
</comment>
<dbReference type="NCBIfam" id="NF003996">
    <property type="entry name" value="PRK05472.2-5"/>
    <property type="match status" value="1"/>
</dbReference>
<dbReference type="NCBIfam" id="NF003994">
    <property type="entry name" value="PRK05472.2-3"/>
    <property type="match status" value="1"/>
</dbReference>
<dbReference type="InterPro" id="IPR036390">
    <property type="entry name" value="WH_DNA-bd_sf"/>
</dbReference>
<evidence type="ECO:0000256" key="4">
    <source>
        <dbReference type="ARBA" id="ARBA00023027"/>
    </source>
</evidence>
<dbReference type="InterPro" id="IPR009718">
    <property type="entry name" value="Rex_DNA-bd_C_dom"/>
</dbReference>
<dbReference type="Gene3D" id="1.10.10.10">
    <property type="entry name" value="Winged helix-like DNA-binding domain superfamily/Winged helix DNA-binding domain"/>
    <property type="match status" value="1"/>
</dbReference>
<dbReference type="SMART" id="SM00881">
    <property type="entry name" value="CoA_binding"/>
    <property type="match status" value="1"/>
</dbReference>
<keyword evidence="5 7" id="KW-0238">DNA-binding</keyword>
<dbReference type="GO" id="GO:0045892">
    <property type="term" value="P:negative regulation of DNA-templated transcription"/>
    <property type="evidence" value="ECO:0007669"/>
    <property type="project" value="InterPro"/>
</dbReference>
<dbReference type="InterPro" id="IPR003781">
    <property type="entry name" value="CoA-bd"/>
</dbReference>
<evidence type="ECO:0000313" key="10">
    <source>
        <dbReference type="Proteomes" id="UP000195897"/>
    </source>
</evidence>
<dbReference type="GO" id="GO:0005737">
    <property type="term" value="C:cytoplasm"/>
    <property type="evidence" value="ECO:0007669"/>
    <property type="project" value="UniProtKB-SubCell"/>
</dbReference>
<evidence type="ECO:0000256" key="7">
    <source>
        <dbReference type="HAMAP-Rule" id="MF_01131"/>
    </source>
</evidence>